<evidence type="ECO:0000313" key="2">
    <source>
        <dbReference type="Proteomes" id="UP000595610"/>
    </source>
</evidence>
<name>A0A7T4N2Z3_9BURK</name>
<dbReference type="EMBL" id="CP066075">
    <property type="protein sequence ID" value="QQC64302.1"/>
    <property type="molecule type" value="Genomic_DNA"/>
</dbReference>
<sequence>MSDAITPVNYCTHAIEDLKETMKGARARGLTVTAAHLETVIEMLATAPKFLLPNCGELIDTENVRETHLELLRLPYPVTVFEAPWRKEEFVPAATVAGVEESLSTRRIALCWEMTEDHTPVRGLKEIPVFRQHYREGGVFIYPIYYSDELKTWNPGVGGTFVPREFRIPEGHKPTRMTQMMLDVKVNAGRLHHNSFQYFAEPFVLLEELFEMAVAQSQGDVDAALARLTYDANDEVHMAIQACAVLNCANVGTVDVHPKPAMNARRLAMRRPPFFTYKVLQLAAGKVAAGEKGSGSHSAPRTHLRRGHIRRLENRVTWVRPAVVNAGSERGVVAKDYRIAGNEF</sequence>
<keyword evidence="2" id="KW-1185">Reference proteome</keyword>
<dbReference type="RefSeq" id="WP_042322875.1">
    <property type="nucleotide sequence ID" value="NZ_CP066075.1"/>
</dbReference>
<gene>
    <name evidence="1" type="ORF">I6I06_02005</name>
</gene>
<proteinExistence type="predicted"/>
<dbReference type="AlphaFoldDB" id="A0A7T4N2Z3"/>
<dbReference type="KEGG" id="pgis:I6I06_02005"/>
<accession>A0A7T4N2Z3</accession>
<dbReference type="Proteomes" id="UP000595610">
    <property type="component" value="Chromosome 1"/>
</dbReference>
<evidence type="ECO:0000313" key="1">
    <source>
        <dbReference type="EMBL" id="QQC64302.1"/>
    </source>
</evidence>
<protein>
    <submittedName>
        <fullName evidence="1">Uncharacterized protein</fullName>
    </submittedName>
</protein>
<organism evidence="1 2">
    <name type="scientific">Paraburkholderia ginsengisoli</name>
    <dbReference type="NCBI Taxonomy" id="311231"/>
    <lineage>
        <taxon>Bacteria</taxon>
        <taxon>Pseudomonadati</taxon>
        <taxon>Pseudomonadota</taxon>
        <taxon>Betaproteobacteria</taxon>
        <taxon>Burkholderiales</taxon>
        <taxon>Burkholderiaceae</taxon>
        <taxon>Paraburkholderia</taxon>
    </lineage>
</organism>
<reference evidence="1 2" key="1">
    <citation type="submission" date="2020-12" db="EMBL/GenBank/DDBJ databases">
        <title>FDA dAtabase for Regulatory Grade micrObial Sequences (FDA-ARGOS): Supporting development and validation of Infectious Disease Dx tests.</title>
        <authorList>
            <person name="Nelson B."/>
            <person name="Plummer A."/>
            <person name="Tallon L."/>
            <person name="Sadzewicz L."/>
            <person name="Zhao X."/>
            <person name="Boylan J."/>
            <person name="Ott S."/>
            <person name="Bowen H."/>
            <person name="Vavikolanu K."/>
            <person name="Mehta A."/>
            <person name="Aluvathingal J."/>
            <person name="Nadendla S."/>
            <person name="Myers T."/>
            <person name="Yan Y."/>
            <person name="Sichtig H."/>
        </authorList>
    </citation>
    <scope>NUCLEOTIDE SEQUENCE [LARGE SCALE GENOMIC DNA]</scope>
    <source>
        <strain evidence="1 2">FDAARGOS_1049</strain>
    </source>
</reference>